<dbReference type="Pfam" id="PF16009">
    <property type="entry name" value="DUF4779"/>
    <property type="match status" value="1"/>
</dbReference>
<organism evidence="3 4">
    <name type="scientific">Rhynchophorus ferrugineus</name>
    <name type="common">Red palm weevil</name>
    <name type="synonym">Curculio ferrugineus</name>
    <dbReference type="NCBI Taxonomy" id="354439"/>
    <lineage>
        <taxon>Eukaryota</taxon>
        <taxon>Metazoa</taxon>
        <taxon>Ecdysozoa</taxon>
        <taxon>Arthropoda</taxon>
        <taxon>Hexapoda</taxon>
        <taxon>Insecta</taxon>
        <taxon>Pterygota</taxon>
        <taxon>Neoptera</taxon>
        <taxon>Endopterygota</taxon>
        <taxon>Coleoptera</taxon>
        <taxon>Polyphaga</taxon>
        <taxon>Cucujiformia</taxon>
        <taxon>Curculionidae</taxon>
        <taxon>Dryophthorinae</taxon>
        <taxon>Rhynchophorus</taxon>
    </lineage>
</organism>
<keyword evidence="4" id="KW-1185">Reference proteome</keyword>
<evidence type="ECO:0000256" key="2">
    <source>
        <dbReference type="SAM" id="SignalP"/>
    </source>
</evidence>
<feature type="region of interest" description="Disordered" evidence="1">
    <location>
        <begin position="162"/>
        <end position="234"/>
    </location>
</feature>
<dbReference type="OrthoDB" id="6771072at2759"/>
<dbReference type="AlphaFoldDB" id="A0A834HVY0"/>
<dbReference type="EMBL" id="JAACXV010014191">
    <property type="protein sequence ID" value="KAF7269747.1"/>
    <property type="molecule type" value="Genomic_DNA"/>
</dbReference>
<evidence type="ECO:0000313" key="3">
    <source>
        <dbReference type="EMBL" id="KAF7269747.1"/>
    </source>
</evidence>
<feature type="chain" id="PRO_5032816180" evidence="2">
    <location>
        <begin position="19"/>
        <end position="234"/>
    </location>
</feature>
<proteinExistence type="predicted"/>
<dbReference type="InterPro" id="IPR031959">
    <property type="entry name" value="DUF4779"/>
</dbReference>
<accession>A0A834HVY0</accession>
<evidence type="ECO:0000256" key="1">
    <source>
        <dbReference type="SAM" id="MobiDB-lite"/>
    </source>
</evidence>
<gene>
    <name evidence="3" type="ORF">GWI33_017265</name>
</gene>
<protein>
    <submittedName>
        <fullName evidence="3">Uncharacterized protein</fullName>
    </submittedName>
</protein>
<sequence length="234" mass="25160">MRIAAFLVLALCIAIAAAVTTPHYEVQEVREGGAEQDEKAHKFSNVKVAHAANKKTHHETESANQGKKGTELHTVEDEEGGGKKHHSHGGGSHASSHHDQGNGHHGLKYAEGSKKKKERFEKGFAEKFHKDELKKHDSFFSDGEKSGSYNIFGQKGAKYGSQAVHKHGVASSKNAKSEGKHGKSGKGASGHHSSGKKGSKTQGGSKSHYAHSEKHAKKGGKKGGSQHKYSHKRK</sequence>
<name>A0A834HVY0_RHYFE</name>
<feature type="signal peptide" evidence="2">
    <location>
        <begin position="1"/>
        <end position="18"/>
    </location>
</feature>
<feature type="region of interest" description="Disordered" evidence="1">
    <location>
        <begin position="52"/>
        <end position="117"/>
    </location>
</feature>
<evidence type="ECO:0000313" key="4">
    <source>
        <dbReference type="Proteomes" id="UP000625711"/>
    </source>
</evidence>
<keyword evidence="2" id="KW-0732">Signal</keyword>
<reference evidence="3" key="1">
    <citation type="submission" date="2020-08" db="EMBL/GenBank/DDBJ databases">
        <title>Genome sequencing and assembly of the red palm weevil Rhynchophorus ferrugineus.</title>
        <authorList>
            <person name="Dias G.B."/>
            <person name="Bergman C.M."/>
            <person name="Manee M."/>
        </authorList>
    </citation>
    <scope>NUCLEOTIDE SEQUENCE</scope>
    <source>
        <strain evidence="3">AA-2017</strain>
        <tissue evidence="3">Whole larva</tissue>
    </source>
</reference>
<feature type="compositionally biased region" description="Basic residues" evidence="1">
    <location>
        <begin position="214"/>
        <end position="234"/>
    </location>
</feature>
<comment type="caution">
    <text evidence="3">The sequence shown here is derived from an EMBL/GenBank/DDBJ whole genome shotgun (WGS) entry which is preliminary data.</text>
</comment>
<dbReference type="Proteomes" id="UP000625711">
    <property type="component" value="Unassembled WGS sequence"/>
</dbReference>